<evidence type="ECO:0000256" key="13">
    <source>
        <dbReference type="SAM" id="MobiDB-lite"/>
    </source>
</evidence>
<dbReference type="GO" id="GO:0003924">
    <property type="term" value="F:GTPase activity"/>
    <property type="evidence" value="ECO:0007669"/>
    <property type="project" value="InterPro"/>
</dbReference>
<organism evidence="16 17">
    <name type="scientific">Ceratopteris richardii</name>
    <name type="common">Triangle waterfern</name>
    <dbReference type="NCBI Taxonomy" id="49495"/>
    <lineage>
        <taxon>Eukaryota</taxon>
        <taxon>Viridiplantae</taxon>
        <taxon>Streptophyta</taxon>
        <taxon>Embryophyta</taxon>
        <taxon>Tracheophyta</taxon>
        <taxon>Polypodiopsida</taxon>
        <taxon>Polypodiidae</taxon>
        <taxon>Polypodiales</taxon>
        <taxon>Pteridineae</taxon>
        <taxon>Pteridaceae</taxon>
        <taxon>Parkerioideae</taxon>
        <taxon>Ceratopteris</taxon>
    </lineage>
</organism>
<evidence type="ECO:0000256" key="12">
    <source>
        <dbReference type="PROSITE-ProRule" id="PRU00322"/>
    </source>
</evidence>
<reference evidence="16" key="1">
    <citation type="submission" date="2021-08" db="EMBL/GenBank/DDBJ databases">
        <title>WGS assembly of Ceratopteris richardii.</title>
        <authorList>
            <person name="Marchant D.B."/>
            <person name="Chen G."/>
            <person name="Jenkins J."/>
            <person name="Shu S."/>
            <person name="Leebens-Mack J."/>
            <person name="Grimwood J."/>
            <person name="Schmutz J."/>
            <person name="Soltis P."/>
            <person name="Soltis D."/>
            <person name="Chen Z.-H."/>
        </authorList>
    </citation>
    <scope>NUCLEOTIDE SEQUENCE</scope>
    <source>
        <strain evidence="16">Whitten #5841</strain>
        <tissue evidence="16">Leaf</tissue>
    </source>
</reference>
<evidence type="ECO:0000256" key="11">
    <source>
        <dbReference type="ARBA" id="ARBA00023134"/>
    </source>
</evidence>
<dbReference type="InterPro" id="IPR036443">
    <property type="entry name" value="Znf_RanBP2_sf"/>
</dbReference>
<dbReference type="PANTHER" id="PTHR23115">
    <property type="entry name" value="TRANSLATION FACTOR"/>
    <property type="match status" value="1"/>
</dbReference>
<evidence type="ECO:0000313" key="17">
    <source>
        <dbReference type="Proteomes" id="UP000825935"/>
    </source>
</evidence>
<feature type="domain" description="RanBP2-type" evidence="14">
    <location>
        <begin position="55"/>
        <end position="84"/>
    </location>
</feature>
<sequence>MTRGKHSSGYDDYEDYDDGYDDYYDDFDEDYPKPSSASKLPTSERKTLTQKATPKNKLWSCTVCTFENIEGAAVCDICGTSRFQASTQCSVSRTDAQALSKPSALAKSLFSPLPPGKLKKENYEKVKTLLMGSDPHQILRSLQDSNMKSHLVPFNFDTPSPDDLVLSRKRAPIKSSPAKPSNESSAKKVISGEKGSTVKQKASHEEKDLNTSSKDTQVNLDSMEMLNQATEKLKGVDIKTETEKGKHRREPCPPLDTYEPEEWMLETFKQESKQLLHLAIVGHVDAGKSTLMGRLLHILGQVSKKEMHKYEREAKQSGKGSFSYAWVLDESSEERARGITMTVAVAQFETPKFHIVVLDSPGHKDFVPNMISGASQADAAVLVIDACTGAFEAGMEGEGQGVGQTKEHTQLVRSFGVEQLVVAVNKMDAVEYSEDRFNAIKTSLRPFLKHCGFKESGIRWIPLSAMENENLVTQPVNGQMLWYRGPTLLQALDSLEPPVRNVAKPFRLPIAEIFKSRTLGQAVVSGKVEGGAVKIGSKVLVMPSGVSATVKGIEQNGKTCTFVRAGDNADVGLQGVDPACLLQGGVLCHPDYPLPAASLLEVKVLLLETSGPLLRGSQVIIHCHHAKEPAKITKLVSLLDQKGQAIPNKKLRCLLANQRAVIEVKPERGICLEEYSRYKALGRISLRDAGKTLAVGIVTRIIEYE</sequence>
<dbReference type="OrthoDB" id="342024at2759"/>
<dbReference type="SUPFAM" id="SSF90209">
    <property type="entry name" value="Ran binding protein zinc finger-like"/>
    <property type="match status" value="1"/>
</dbReference>
<dbReference type="Pfam" id="PF03144">
    <property type="entry name" value="GTP_EFTU_D2"/>
    <property type="match status" value="1"/>
</dbReference>
<dbReference type="Gene3D" id="2.40.30.10">
    <property type="entry name" value="Translation factors"/>
    <property type="match status" value="2"/>
</dbReference>
<feature type="region of interest" description="Disordered" evidence="13">
    <location>
        <begin position="171"/>
        <end position="213"/>
    </location>
</feature>
<evidence type="ECO:0000256" key="2">
    <source>
        <dbReference type="ARBA" id="ARBA00004496"/>
    </source>
</evidence>
<evidence type="ECO:0000256" key="10">
    <source>
        <dbReference type="ARBA" id="ARBA00022833"/>
    </source>
</evidence>
<evidence type="ECO:0000313" key="16">
    <source>
        <dbReference type="EMBL" id="KAH7297986.1"/>
    </source>
</evidence>
<keyword evidence="17" id="KW-1185">Reference proteome</keyword>
<dbReference type="InterPro" id="IPR050100">
    <property type="entry name" value="TRAFAC_GTPase_members"/>
</dbReference>
<dbReference type="SUPFAM" id="SSF50447">
    <property type="entry name" value="Translation proteins"/>
    <property type="match status" value="1"/>
</dbReference>
<feature type="compositionally biased region" description="Acidic residues" evidence="13">
    <location>
        <begin position="11"/>
        <end position="29"/>
    </location>
</feature>
<dbReference type="InterPro" id="IPR054696">
    <property type="entry name" value="GTP-eEF1A_C"/>
</dbReference>
<keyword evidence="8" id="KW-0547">Nucleotide-binding</keyword>
<evidence type="ECO:0000259" key="15">
    <source>
        <dbReference type="PROSITE" id="PS51722"/>
    </source>
</evidence>
<dbReference type="InterPro" id="IPR000795">
    <property type="entry name" value="T_Tr_GTP-bd_dom"/>
</dbReference>
<evidence type="ECO:0000256" key="4">
    <source>
        <dbReference type="ARBA" id="ARBA00022481"/>
    </source>
</evidence>
<dbReference type="FunFam" id="2.40.30.10:FF:000020">
    <property type="entry name" value="Translation elongation factor EF-1"/>
    <property type="match status" value="1"/>
</dbReference>
<keyword evidence="7" id="KW-0479">Metal-binding</keyword>
<dbReference type="AlphaFoldDB" id="A0A8T2RNI1"/>
<dbReference type="GO" id="GO:0005525">
    <property type="term" value="F:GTP binding"/>
    <property type="evidence" value="ECO:0007669"/>
    <property type="project" value="UniProtKB-KW"/>
</dbReference>
<dbReference type="InterPro" id="IPR004161">
    <property type="entry name" value="EFTu-like_2"/>
</dbReference>
<keyword evidence="6" id="KW-0150">Chloroplast</keyword>
<comment type="function">
    <text evidence="1">This protein promotes the GTP-dependent binding of aminoacyl-tRNA to the A-site of ribosomes during protein biosynthesis.</text>
</comment>
<dbReference type="FunFam" id="3.40.50.300:FF:001277">
    <property type="entry name" value="Elongation factor 1 alpha-like protein"/>
    <property type="match status" value="1"/>
</dbReference>
<proteinExistence type="inferred from homology"/>
<evidence type="ECO:0000256" key="9">
    <source>
        <dbReference type="ARBA" id="ARBA00022771"/>
    </source>
</evidence>
<keyword evidence="11" id="KW-0342">GTP-binding</keyword>
<dbReference type="SUPFAM" id="SSF52540">
    <property type="entry name" value="P-loop containing nucleoside triphosphate hydrolases"/>
    <property type="match status" value="1"/>
</dbReference>
<dbReference type="InterPro" id="IPR027417">
    <property type="entry name" value="P-loop_NTPase"/>
</dbReference>
<comment type="caution">
    <text evidence="16">The sequence shown here is derived from an EMBL/GenBank/DDBJ whole genome shotgun (WGS) entry which is preliminary data.</text>
</comment>
<dbReference type="InterPro" id="IPR009001">
    <property type="entry name" value="Transl_elong_EF1A/Init_IF2_C"/>
</dbReference>
<evidence type="ECO:0000256" key="3">
    <source>
        <dbReference type="ARBA" id="ARBA00007249"/>
    </source>
</evidence>
<dbReference type="FunFam" id="2.40.30.10:FF:000070">
    <property type="entry name" value="Translation elongation factor EF-1 subunit"/>
    <property type="match status" value="1"/>
</dbReference>
<dbReference type="PROSITE" id="PS01358">
    <property type="entry name" value="ZF_RANBP2_1"/>
    <property type="match status" value="1"/>
</dbReference>
<evidence type="ECO:0000256" key="5">
    <source>
        <dbReference type="ARBA" id="ARBA00022490"/>
    </source>
</evidence>
<evidence type="ECO:0000256" key="1">
    <source>
        <dbReference type="ARBA" id="ARBA00003982"/>
    </source>
</evidence>
<dbReference type="EMBL" id="CM035430">
    <property type="protein sequence ID" value="KAH7297986.1"/>
    <property type="molecule type" value="Genomic_DNA"/>
</dbReference>
<accession>A0A8T2RNI1</accession>
<comment type="similarity">
    <text evidence="3">Belongs to the TRAFAC class translation factor GTPase superfamily. Classic translation factor GTPase family. EF-Tu/EF-1A subfamily.</text>
</comment>
<dbReference type="OMA" id="FCICGRI"/>
<dbReference type="Gene3D" id="3.40.50.300">
    <property type="entry name" value="P-loop containing nucleotide triphosphate hydrolases"/>
    <property type="match status" value="1"/>
</dbReference>
<keyword evidence="10" id="KW-0862">Zinc</keyword>
<dbReference type="SMART" id="SM00547">
    <property type="entry name" value="ZnF_RBZ"/>
    <property type="match status" value="1"/>
</dbReference>
<dbReference type="PROSITE" id="PS50199">
    <property type="entry name" value="ZF_RANBP2_2"/>
    <property type="match status" value="1"/>
</dbReference>
<evidence type="ECO:0000256" key="8">
    <source>
        <dbReference type="ARBA" id="ARBA00022741"/>
    </source>
</evidence>
<dbReference type="Proteomes" id="UP000825935">
    <property type="component" value="Chromosome 25"/>
</dbReference>
<name>A0A8T2RNI1_CERRI</name>
<evidence type="ECO:0000259" key="14">
    <source>
        <dbReference type="PROSITE" id="PS50199"/>
    </source>
</evidence>
<dbReference type="Pfam" id="PF00009">
    <property type="entry name" value="GTP_EFTU"/>
    <property type="match status" value="1"/>
</dbReference>
<keyword evidence="5" id="KW-0963">Cytoplasm</keyword>
<evidence type="ECO:0000256" key="7">
    <source>
        <dbReference type="ARBA" id="ARBA00022723"/>
    </source>
</evidence>
<protein>
    <submittedName>
        <fullName evidence="16">Uncharacterized protein</fullName>
    </submittedName>
</protein>
<dbReference type="InterPro" id="IPR009000">
    <property type="entry name" value="Transl_B-barrel_sf"/>
</dbReference>
<dbReference type="PROSITE" id="PS51722">
    <property type="entry name" value="G_TR_2"/>
    <property type="match status" value="1"/>
</dbReference>
<dbReference type="InterPro" id="IPR001876">
    <property type="entry name" value="Znf_RanBP2"/>
</dbReference>
<keyword evidence="6" id="KW-0934">Plastid</keyword>
<keyword evidence="9 12" id="KW-0863">Zinc-finger</keyword>
<dbReference type="PRINTS" id="PR00315">
    <property type="entry name" value="ELONGATNFCT"/>
</dbReference>
<feature type="domain" description="Tr-type G" evidence="15">
    <location>
        <begin position="273"/>
        <end position="502"/>
    </location>
</feature>
<feature type="region of interest" description="Disordered" evidence="13">
    <location>
        <begin position="1"/>
        <end position="51"/>
    </location>
</feature>
<dbReference type="CDD" id="cd16267">
    <property type="entry name" value="HBS1-like_II"/>
    <property type="match status" value="1"/>
</dbReference>
<evidence type="ECO:0000256" key="6">
    <source>
        <dbReference type="ARBA" id="ARBA00022528"/>
    </source>
</evidence>
<dbReference type="GO" id="GO:0008270">
    <property type="term" value="F:zinc ion binding"/>
    <property type="evidence" value="ECO:0007669"/>
    <property type="project" value="UniProtKB-KW"/>
</dbReference>
<dbReference type="SUPFAM" id="SSF50465">
    <property type="entry name" value="EF-Tu/eEF-1alpha/eIF2-gamma C-terminal domain"/>
    <property type="match status" value="1"/>
</dbReference>
<dbReference type="CDD" id="cd01883">
    <property type="entry name" value="EF1_alpha"/>
    <property type="match status" value="1"/>
</dbReference>
<keyword evidence="4" id="KW-0488">Methylation</keyword>
<dbReference type="Pfam" id="PF22594">
    <property type="entry name" value="GTP-eEF1A_C"/>
    <property type="match status" value="1"/>
</dbReference>
<dbReference type="GO" id="GO:0005737">
    <property type="term" value="C:cytoplasm"/>
    <property type="evidence" value="ECO:0007669"/>
    <property type="project" value="UniProtKB-SubCell"/>
</dbReference>
<dbReference type="CDD" id="cd04093">
    <property type="entry name" value="HBS1_C_III"/>
    <property type="match status" value="1"/>
</dbReference>
<gene>
    <name evidence="16" type="ORF">KP509_25G022100</name>
</gene>
<comment type="subcellular location">
    <subcellularLocation>
        <location evidence="2">Cytoplasm</location>
    </subcellularLocation>
</comment>